<dbReference type="EC" id="4.2.1.7" evidence="5"/>
<dbReference type="Proteomes" id="UP000076825">
    <property type="component" value="Chromosome 1"/>
</dbReference>
<dbReference type="InterPro" id="IPR048332">
    <property type="entry name" value="GD_AH_C"/>
</dbReference>
<dbReference type="eggNOG" id="COG2721">
    <property type="taxonomic scope" value="Bacteria"/>
</dbReference>
<evidence type="ECO:0000256" key="2">
    <source>
        <dbReference type="ARBA" id="ARBA00023239"/>
    </source>
</evidence>
<dbReference type="InterPro" id="IPR052172">
    <property type="entry name" value="UxaA_altronate/galactarate_dh"/>
</dbReference>
<feature type="domain" description="D-galactarate/Altronate dehydratase second" evidence="3">
    <location>
        <begin position="7"/>
        <end position="130"/>
    </location>
</feature>
<keyword evidence="5" id="KW-0378">Hydrolase</keyword>
<feature type="domain" description="D-galactarate/Altronate dehydratase C-terminal" evidence="4">
    <location>
        <begin position="142"/>
        <end position="378"/>
    </location>
</feature>
<keyword evidence="6" id="KW-1185">Reference proteome</keyword>
<dbReference type="KEGG" id="btrm:SAMEA390648701884"/>
<evidence type="ECO:0000256" key="1">
    <source>
        <dbReference type="ARBA" id="ARBA00010986"/>
    </source>
</evidence>
<dbReference type="OrthoDB" id="9804574at2"/>
<evidence type="ECO:0000259" key="4">
    <source>
        <dbReference type="Pfam" id="PF20629"/>
    </source>
</evidence>
<dbReference type="RefSeq" id="WP_063491840.1">
    <property type="nucleotide sequence ID" value="NZ_CP016340.1"/>
</dbReference>
<organism evidence="5 6">
    <name type="scientific">Bordetella trematum</name>
    <dbReference type="NCBI Taxonomy" id="123899"/>
    <lineage>
        <taxon>Bacteria</taxon>
        <taxon>Pseudomonadati</taxon>
        <taxon>Pseudomonadota</taxon>
        <taxon>Betaproteobacteria</taxon>
        <taxon>Burkholderiales</taxon>
        <taxon>Alcaligenaceae</taxon>
        <taxon>Bordetella</taxon>
    </lineage>
</organism>
<dbReference type="PATRIC" id="fig|123899.6.peg.1873"/>
<dbReference type="GO" id="GO:0019698">
    <property type="term" value="P:D-galacturonate catabolic process"/>
    <property type="evidence" value="ECO:0007669"/>
    <property type="project" value="TreeGrafter"/>
</dbReference>
<accession>A0A157PIK7</accession>
<dbReference type="STRING" id="123899.SAMEA3906487_01884"/>
<dbReference type="GO" id="GO:0008789">
    <property type="term" value="F:altronate dehydratase activity"/>
    <property type="evidence" value="ECO:0007669"/>
    <property type="project" value="UniProtKB-EC"/>
</dbReference>
<dbReference type="AlphaFoldDB" id="A0A157PIK7"/>
<dbReference type="Pfam" id="PF04295">
    <property type="entry name" value="GD_AH_second"/>
    <property type="match status" value="1"/>
</dbReference>
<dbReference type="PANTHER" id="PTHR30536">
    <property type="entry name" value="ALTRONATE/GALACTARATE DEHYDRATASE"/>
    <property type="match status" value="1"/>
</dbReference>
<dbReference type="GeneID" id="56590835"/>
<reference evidence="5 6" key="1">
    <citation type="submission" date="2016-04" db="EMBL/GenBank/DDBJ databases">
        <authorList>
            <consortium name="Pathogen Informatics"/>
        </authorList>
    </citation>
    <scope>NUCLEOTIDE SEQUENCE [LARGE SCALE GENOMIC DNA]</scope>
    <source>
        <strain evidence="5 6">H044680328</strain>
    </source>
</reference>
<evidence type="ECO:0000313" key="6">
    <source>
        <dbReference type="Proteomes" id="UP000076825"/>
    </source>
</evidence>
<evidence type="ECO:0000313" key="5">
    <source>
        <dbReference type="EMBL" id="SAI69673.1"/>
    </source>
</evidence>
<proteinExistence type="inferred from homology"/>
<dbReference type="EC" id="4.2.1.42" evidence="5"/>
<sequence length="396" mass="41162">MNASVWGYPRGDGSFGIRNHVAVIAAMDNVNPVARRICESVKGTVPVCVAYGRGQFADDLAQHDRVLLNYATHPNVAAVLIIGLEPVTTQRLATAVAAAGRPVRALDVQSAGGTIEAVAQGIREAAALVVESSGIMRTPMPLSELVIGVECGASDATSGLTANATTGLVADWVVQAGGVVILSEIDEIVGAEASLAERACDPEVAARLLAAVARLEALSAFQGLQLWPLGEDNIAGGLTTVEEKSLGAVRKGGTSPLREVIGYGEKPQRKGLVFMDAPAPGVENIAALAAGGAHLILFNTGVGNPVGHSLSPTIKLTGNPATAQRFADNIDVDVSGILTDGQTLEQAAERLRDAMLRVVDGRMTQSEVLGDTEVSISRIELGFMRHLRQHAPELLA</sequence>
<dbReference type="InterPro" id="IPR007392">
    <property type="entry name" value="GD_AH_second"/>
</dbReference>
<dbReference type="EMBL" id="LT546645">
    <property type="protein sequence ID" value="SAI69673.1"/>
    <property type="molecule type" value="Genomic_DNA"/>
</dbReference>
<comment type="similarity">
    <text evidence="1">Belongs to the UxaA family.</text>
</comment>
<dbReference type="GO" id="GO:0008867">
    <property type="term" value="F:galactarate dehydratase activity"/>
    <property type="evidence" value="ECO:0007669"/>
    <property type="project" value="UniProtKB-EC"/>
</dbReference>
<keyword evidence="2 5" id="KW-0456">Lyase</keyword>
<evidence type="ECO:0000259" key="3">
    <source>
        <dbReference type="Pfam" id="PF04295"/>
    </source>
</evidence>
<gene>
    <name evidence="5" type="primary">garD</name>
    <name evidence="5" type="ORF">SAMEA3906487_01884</name>
</gene>
<dbReference type="PANTHER" id="PTHR30536:SF5">
    <property type="entry name" value="ALTRONATE DEHYDRATASE"/>
    <property type="match status" value="1"/>
</dbReference>
<dbReference type="GO" id="GO:0016787">
    <property type="term" value="F:hydrolase activity"/>
    <property type="evidence" value="ECO:0007669"/>
    <property type="project" value="UniProtKB-KW"/>
</dbReference>
<dbReference type="Pfam" id="PF20629">
    <property type="entry name" value="GD_AH_C"/>
    <property type="match status" value="1"/>
</dbReference>
<protein>
    <submittedName>
        <fullName evidence="5">Altronate hydrolase</fullName>
        <ecNumber evidence="5">4.2.1.42</ecNumber>
        <ecNumber evidence="5">4.2.1.7</ecNumber>
    </submittedName>
</protein>
<name>A0A157PIK7_9BORD</name>